<name>A0ABN2J602_9ACTN</name>
<dbReference type="InterPro" id="IPR052389">
    <property type="entry name" value="Sec_Metab_Biosynth-Assoc"/>
</dbReference>
<dbReference type="InterPro" id="IPR049449">
    <property type="entry name" value="TesB_ACOT8-like_N"/>
</dbReference>
<dbReference type="RefSeq" id="WP_344315114.1">
    <property type="nucleotide sequence ID" value="NZ_BAAANY010000043.1"/>
</dbReference>
<dbReference type="InterPro" id="IPR042171">
    <property type="entry name" value="Acyl-CoA_hotdog"/>
</dbReference>
<protein>
    <submittedName>
        <fullName evidence="4">Acyl-CoA thioesterase II</fullName>
    </submittedName>
</protein>
<evidence type="ECO:0000313" key="4">
    <source>
        <dbReference type="EMBL" id="GAA1718717.1"/>
    </source>
</evidence>
<keyword evidence="5" id="KW-1185">Reference proteome</keyword>
<reference evidence="4 5" key="1">
    <citation type="journal article" date="2019" name="Int. J. Syst. Evol. Microbiol.">
        <title>The Global Catalogue of Microorganisms (GCM) 10K type strain sequencing project: providing services to taxonomists for standard genome sequencing and annotation.</title>
        <authorList>
            <consortium name="The Broad Institute Genomics Platform"/>
            <consortium name="The Broad Institute Genome Sequencing Center for Infectious Disease"/>
            <person name="Wu L."/>
            <person name="Ma J."/>
        </authorList>
    </citation>
    <scope>NUCLEOTIDE SEQUENCE [LARGE SCALE GENOMIC DNA]</scope>
    <source>
        <strain evidence="4 5">JCM 14718</strain>
    </source>
</reference>
<dbReference type="InterPro" id="IPR049450">
    <property type="entry name" value="ACOT8-like_C"/>
</dbReference>
<proteinExistence type="predicted"/>
<evidence type="ECO:0000259" key="2">
    <source>
        <dbReference type="Pfam" id="PF13622"/>
    </source>
</evidence>
<feature type="region of interest" description="Disordered" evidence="1">
    <location>
        <begin position="103"/>
        <end position="125"/>
    </location>
</feature>
<evidence type="ECO:0000313" key="5">
    <source>
        <dbReference type="Proteomes" id="UP001500618"/>
    </source>
</evidence>
<sequence length="261" mass="27685">MVATRLDGSVTIDRSWWSAAGAHGGLLASLGLRAMESARRTAAAYEQPVRSLTTHYLASVDERALSIEPAVQRVGRGSSIVTFQATQGKTTAMLGSAMFGAVRRGPSHAGSPPPDVPGPQDSEPVIYRPDLAPFAQHVEVRAATPSRPFLGGEVAELTGWVRFLDDRPLDAAAIAILTDILPPALFAVWTEASPVPSAELTVHFGSALDAGPADGWALVRIETRDAGDGWAIDDSTVWSADGTVLALARQSRLIISRKNWD</sequence>
<dbReference type="InterPro" id="IPR029069">
    <property type="entry name" value="HotDog_dom_sf"/>
</dbReference>
<gene>
    <name evidence="4" type="ORF">GCM10009765_78900</name>
</gene>
<organism evidence="4 5">
    <name type="scientific">Fodinicola feengrottensis</name>
    <dbReference type="NCBI Taxonomy" id="435914"/>
    <lineage>
        <taxon>Bacteria</taxon>
        <taxon>Bacillati</taxon>
        <taxon>Actinomycetota</taxon>
        <taxon>Actinomycetes</taxon>
        <taxon>Mycobacteriales</taxon>
        <taxon>Fodinicola</taxon>
    </lineage>
</organism>
<dbReference type="EMBL" id="BAAANY010000043">
    <property type="protein sequence ID" value="GAA1718717.1"/>
    <property type="molecule type" value="Genomic_DNA"/>
</dbReference>
<dbReference type="PANTHER" id="PTHR38110">
    <property type="entry name" value="CHROMOSOME 23, WHOLE GENOME SHOTGUN SEQUENCE"/>
    <property type="match status" value="1"/>
</dbReference>
<dbReference type="Pfam" id="PF13622">
    <property type="entry name" value="4HBT_3"/>
    <property type="match status" value="1"/>
</dbReference>
<dbReference type="PANTHER" id="PTHR38110:SF1">
    <property type="entry name" value="THIOESTERASE DOMAIN-CONTAINING PROTEIN"/>
    <property type="match status" value="1"/>
</dbReference>
<evidence type="ECO:0000259" key="3">
    <source>
        <dbReference type="Pfam" id="PF20789"/>
    </source>
</evidence>
<feature type="domain" description="Acyl-CoA thioesterase-like N-terminal HotDog" evidence="2">
    <location>
        <begin position="14"/>
        <end position="100"/>
    </location>
</feature>
<dbReference type="Gene3D" id="2.40.160.210">
    <property type="entry name" value="Acyl-CoA thioesterase, double hotdog domain"/>
    <property type="match status" value="1"/>
</dbReference>
<dbReference type="Proteomes" id="UP001500618">
    <property type="component" value="Unassembled WGS sequence"/>
</dbReference>
<dbReference type="SUPFAM" id="SSF54637">
    <property type="entry name" value="Thioesterase/thiol ester dehydrase-isomerase"/>
    <property type="match status" value="2"/>
</dbReference>
<dbReference type="Pfam" id="PF20789">
    <property type="entry name" value="4HBT_3C"/>
    <property type="match status" value="1"/>
</dbReference>
<evidence type="ECO:0000256" key="1">
    <source>
        <dbReference type="SAM" id="MobiDB-lite"/>
    </source>
</evidence>
<accession>A0ABN2J602</accession>
<comment type="caution">
    <text evidence="4">The sequence shown here is derived from an EMBL/GenBank/DDBJ whole genome shotgun (WGS) entry which is preliminary data.</text>
</comment>
<feature type="domain" description="Acyl-CoA thioesterase-like C-terminal" evidence="3">
    <location>
        <begin position="122"/>
        <end position="251"/>
    </location>
</feature>